<keyword evidence="9" id="KW-1185">Reference proteome</keyword>
<evidence type="ECO:0000313" key="9">
    <source>
        <dbReference type="Proteomes" id="UP000886520"/>
    </source>
</evidence>
<protein>
    <recommendedName>
        <fullName evidence="10">Centromere protein O</fullName>
    </recommendedName>
</protein>
<dbReference type="GO" id="GO:0030246">
    <property type="term" value="F:carbohydrate binding"/>
    <property type="evidence" value="ECO:0007669"/>
    <property type="project" value="UniProtKB-KW"/>
</dbReference>
<dbReference type="PROSITE" id="PS00307">
    <property type="entry name" value="LECTIN_LEGUME_BETA"/>
    <property type="match status" value="1"/>
</dbReference>
<accession>A0A9D4VD36</accession>
<evidence type="ECO:0000256" key="7">
    <source>
        <dbReference type="ARBA" id="ARBA00023328"/>
    </source>
</evidence>
<keyword evidence="6" id="KW-0539">Nucleus</keyword>
<keyword evidence="4" id="KW-0158">Chromosome</keyword>
<name>A0A9D4VD36_ADICA</name>
<dbReference type="EMBL" id="JABFUD020000001">
    <property type="protein sequence ID" value="KAI5084149.1"/>
    <property type="molecule type" value="Genomic_DNA"/>
</dbReference>
<gene>
    <name evidence="8" type="ORF">GOP47_0000318</name>
</gene>
<dbReference type="OrthoDB" id="10050372at2759"/>
<comment type="similarity">
    <text evidence="3">Belongs to the CENP-O/MCM21 family.</text>
</comment>
<proteinExistence type="inferred from homology"/>
<dbReference type="PANTHER" id="PTHR14582">
    <property type="entry name" value="INNER KINETOCHORE SUBUNIT MAL2"/>
    <property type="match status" value="1"/>
</dbReference>
<comment type="subcellular location">
    <subcellularLocation>
        <location evidence="2">Chromosome</location>
        <location evidence="2">Centromere</location>
    </subcellularLocation>
    <subcellularLocation>
        <location evidence="1">Nucleus</location>
    </subcellularLocation>
</comment>
<evidence type="ECO:0000256" key="6">
    <source>
        <dbReference type="ARBA" id="ARBA00023242"/>
    </source>
</evidence>
<dbReference type="Proteomes" id="UP000886520">
    <property type="component" value="Chromosome 1"/>
</dbReference>
<dbReference type="PANTHER" id="PTHR14582:SF1">
    <property type="entry name" value="CENTROMERE PROTEIN O"/>
    <property type="match status" value="1"/>
</dbReference>
<reference evidence="8" key="1">
    <citation type="submission" date="2021-01" db="EMBL/GenBank/DDBJ databases">
        <title>Adiantum capillus-veneris genome.</title>
        <authorList>
            <person name="Fang Y."/>
            <person name="Liao Q."/>
        </authorList>
    </citation>
    <scope>NUCLEOTIDE SEQUENCE</scope>
    <source>
        <strain evidence="8">H3</strain>
        <tissue evidence="8">Leaf</tissue>
    </source>
</reference>
<evidence type="ECO:0000256" key="2">
    <source>
        <dbReference type="ARBA" id="ARBA00004584"/>
    </source>
</evidence>
<evidence type="ECO:0000256" key="3">
    <source>
        <dbReference type="ARBA" id="ARBA00007321"/>
    </source>
</evidence>
<evidence type="ECO:0008006" key="10">
    <source>
        <dbReference type="Google" id="ProtNLM"/>
    </source>
</evidence>
<dbReference type="InterPro" id="IPR019825">
    <property type="entry name" value="Lectin_legB_Mn/Ca_BS"/>
</dbReference>
<dbReference type="Pfam" id="PF09496">
    <property type="entry name" value="CENP-O"/>
    <property type="match status" value="1"/>
</dbReference>
<evidence type="ECO:0000256" key="4">
    <source>
        <dbReference type="ARBA" id="ARBA00022454"/>
    </source>
</evidence>
<evidence type="ECO:0000256" key="1">
    <source>
        <dbReference type="ARBA" id="ARBA00004123"/>
    </source>
</evidence>
<dbReference type="InterPro" id="IPR018464">
    <property type="entry name" value="CENP-O"/>
</dbReference>
<dbReference type="GO" id="GO:0031511">
    <property type="term" value="C:Mis6-Sim4 complex"/>
    <property type="evidence" value="ECO:0007669"/>
    <property type="project" value="TreeGrafter"/>
</dbReference>
<dbReference type="GO" id="GO:0005634">
    <property type="term" value="C:nucleus"/>
    <property type="evidence" value="ECO:0007669"/>
    <property type="project" value="UniProtKB-SubCell"/>
</dbReference>
<keyword evidence="5" id="KW-0430">Lectin</keyword>
<dbReference type="AlphaFoldDB" id="A0A9D4VD36"/>
<keyword evidence="7" id="KW-0137">Centromere</keyword>
<comment type="caution">
    <text evidence="8">The sequence shown here is derived from an EMBL/GenBank/DDBJ whole genome shotgun (WGS) entry which is preliminary data.</text>
</comment>
<evidence type="ECO:0000313" key="8">
    <source>
        <dbReference type="EMBL" id="KAI5084149.1"/>
    </source>
</evidence>
<organism evidence="8 9">
    <name type="scientific">Adiantum capillus-veneris</name>
    <name type="common">Maidenhair fern</name>
    <dbReference type="NCBI Taxonomy" id="13818"/>
    <lineage>
        <taxon>Eukaryota</taxon>
        <taxon>Viridiplantae</taxon>
        <taxon>Streptophyta</taxon>
        <taxon>Embryophyta</taxon>
        <taxon>Tracheophyta</taxon>
        <taxon>Polypodiopsida</taxon>
        <taxon>Polypodiidae</taxon>
        <taxon>Polypodiales</taxon>
        <taxon>Pteridineae</taxon>
        <taxon>Pteridaceae</taxon>
        <taxon>Vittarioideae</taxon>
        <taxon>Adiantum</taxon>
    </lineage>
</organism>
<evidence type="ECO:0000256" key="5">
    <source>
        <dbReference type="ARBA" id="ARBA00022734"/>
    </source>
</evidence>
<sequence>MIYPIGYTGTLDPWPTVNNNRYNSCCCLPKNLQHLEQLTKKARALAGEAEPEDVSLSSIASKLAKLQEVHSRIQESLVSGSEQLIAARLRQEIGDAQAECTSVQIVPEEAFDDRIITNIFREFPWNIGKDSNGQSEESARILYTIENKLICGFKDYQIAVQFDTYHEGKLVESFYLVLVGRSAFESLCVLTHTIPFYVPLKEVEREYLSSNAAMFISILGDLLQAYVSRREQIRKFKETRSDKLRLISHTVLCDAVDFMVEESDCKVTVKLGYEDLHSDLPSVAKVAVWPPPASKGKFPAFFSKDRKPKTSPISLLFAEIILQQEVLPEAYERLVSGLNAILAGRPVDDPELDASALGHSIRVKGRSIWR</sequence>